<proteinExistence type="predicted"/>
<dbReference type="GO" id="GO:0043531">
    <property type="term" value="F:ADP binding"/>
    <property type="evidence" value="ECO:0007669"/>
    <property type="project" value="InterPro"/>
</dbReference>
<feature type="domain" description="NB-ARC" evidence="1">
    <location>
        <begin position="9"/>
        <end position="50"/>
    </location>
</feature>
<organism evidence="2 3">
    <name type="scientific">Blautia luti</name>
    <dbReference type="NCBI Taxonomy" id="89014"/>
    <lineage>
        <taxon>Bacteria</taxon>
        <taxon>Bacillati</taxon>
        <taxon>Bacillota</taxon>
        <taxon>Clostridia</taxon>
        <taxon>Lachnospirales</taxon>
        <taxon>Lachnospiraceae</taxon>
        <taxon>Blautia</taxon>
    </lineage>
</organism>
<accession>A0A564W5S2</accession>
<dbReference type="SUPFAM" id="SSF52540">
    <property type="entry name" value="P-loop containing nucleoside triphosphate hydrolases"/>
    <property type="match status" value="1"/>
</dbReference>
<gene>
    <name evidence="2" type="ORF">RSSSTS7063_00853</name>
</gene>
<dbReference type="Pfam" id="PF00931">
    <property type="entry name" value="NB-ARC"/>
    <property type="match status" value="1"/>
</dbReference>
<reference evidence="2 3" key="1">
    <citation type="submission" date="2019-07" db="EMBL/GenBank/DDBJ databases">
        <authorList>
            <person name="Hibberd C M."/>
            <person name="Gehrig L. J."/>
            <person name="Chang H.-W."/>
            <person name="Venkatesh S."/>
        </authorList>
    </citation>
    <scope>NUCLEOTIDE SEQUENCE [LARGE SCALE GENOMIC DNA]</scope>
    <source>
        <strain evidence="2">Blautia_luti_SSTS_Bg7063</strain>
    </source>
</reference>
<dbReference type="RefSeq" id="WP_144094847.1">
    <property type="nucleotide sequence ID" value="NZ_CABHNW010000145.1"/>
</dbReference>
<protein>
    <recommendedName>
        <fullName evidence="1">NB-ARC domain-containing protein</fullName>
    </recommendedName>
</protein>
<dbReference type="Gene3D" id="3.40.50.300">
    <property type="entry name" value="P-loop containing nucleotide triphosphate hydrolases"/>
    <property type="match status" value="1"/>
</dbReference>
<dbReference type="InterPro" id="IPR002182">
    <property type="entry name" value="NB-ARC"/>
</dbReference>
<dbReference type="EMBL" id="CABHNW010000145">
    <property type="protein sequence ID" value="VUX40251.1"/>
    <property type="molecule type" value="Genomic_DNA"/>
</dbReference>
<dbReference type="Proteomes" id="UP000408482">
    <property type="component" value="Unassembled WGS sequence"/>
</dbReference>
<name>A0A564W5S2_9FIRM</name>
<evidence type="ECO:0000259" key="1">
    <source>
        <dbReference type="Pfam" id="PF00931"/>
    </source>
</evidence>
<dbReference type="CDD" id="cd02019">
    <property type="entry name" value="NK"/>
    <property type="match status" value="1"/>
</dbReference>
<sequence>MNLADYQWEMINQIYHLLTDDDHNKVISLHGDTGCGKSTIALEISNQLKEGWSVFFIEGIDQNLAPYLTWHIGTKMYSKKKLDLGSEISFGINFSPIPISLEFGATAQYGKQHFVLTPSEESLIAGIKNQAAANHHILFIADNYELWDVPSKQFLQKLMLPQLNLLSGFHLVTLLVSLDKASVNGNISFDVPVKDIPDNDILDILRQKGHSERINIKDIRACAGNDLTLALMAADYYHHSNSMTRDFNEIMEKRCQELPSQDKSACKVTEPLSIIDSYFTKDETAFFINSAPDDADETEYLAEEYLTLAEEHMFIVGKERYHFSNEWIKSYFKTQLSKREKYHHRKFSEYLQKRHADDYYNRGKHLKLSLQTNDSKIILESWQLLFLSYLRRASKIGEMNDIYNILDQIYSLLRRLNGDLEETQRYTLNEFLSGYKEFSKYNYKEALLHLQSITPSRLIPASLAECQRLILLCYVQLAENPIIISQLAEELYETINMSDFCEDEQYCRAALVLLDVYIDR</sequence>
<keyword evidence="3" id="KW-1185">Reference proteome</keyword>
<dbReference type="InterPro" id="IPR027417">
    <property type="entry name" value="P-loop_NTPase"/>
</dbReference>
<evidence type="ECO:0000313" key="3">
    <source>
        <dbReference type="Proteomes" id="UP000408482"/>
    </source>
</evidence>
<dbReference type="AlphaFoldDB" id="A0A564W5S2"/>
<evidence type="ECO:0000313" key="2">
    <source>
        <dbReference type="EMBL" id="VUX40251.1"/>
    </source>
</evidence>